<dbReference type="InterPro" id="IPR027417">
    <property type="entry name" value="P-loop_NTPase"/>
</dbReference>
<evidence type="ECO:0000256" key="1">
    <source>
        <dbReference type="ARBA" id="ARBA00005043"/>
    </source>
</evidence>
<evidence type="ECO:0000313" key="3">
    <source>
        <dbReference type="EMBL" id="QIW99277.1"/>
    </source>
</evidence>
<dbReference type="OrthoDB" id="9995306at2759"/>
<proteinExistence type="inferred from homology"/>
<dbReference type="PANTHER" id="PTHR16184">
    <property type="entry name" value="ELONGATOR COMPLEX PROTEIN 6"/>
    <property type="match status" value="1"/>
</dbReference>
<evidence type="ECO:0000256" key="2">
    <source>
        <dbReference type="ARBA" id="ARBA00008837"/>
    </source>
</evidence>
<accession>A0A6H0XXF4</accession>
<dbReference type="PANTHER" id="PTHR16184:SF6">
    <property type="entry name" value="ELONGATOR COMPLEX PROTEIN 6"/>
    <property type="match status" value="1"/>
</dbReference>
<dbReference type="GO" id="GO:0002098">
    <property type="term" value="P:tRNA wobble uridine modification"/>
    <property type="evidence" value="ECO:0007669"/>
    <property type="project" value="InterPro"/>
</dbReference>
<dbReference type="GO" id="GO:0033588">
    <property type="term" value="C:elongator holoenzyme complex"/>
    <property type="evidence" value="ECO:0007669"/>
    <property type="project" value="InterPro"/>
</dbReference>
<comment type="pathway">
    <text evidence="1">tRNA modification; 5-methoxycarbonylmethyl-2-thiouridine-tRNA biosynthesis.</text>
</comment>
<keyword evidence="4" id="KW-1185">Reference proteome</keyword>
<gene>
    <name evidence="3" type="ORF">AMS68_004795</name>
</gene>
<evidence type="ECO:0008006" key="5">
    <source>
        <dbReference type="Google" id="ProtNLM"/>
    </source>
</evidence>
<dbReference type="EMBL" id="CP051141">
    <property type="protein sequence ID" value="QIW99277.1"/>
    <property type="molecule type" value="Genomic_DNA"/>
</dbReference>
<sequence length="209" mass="23005">MGNALENDATMGIVLVSWLNDEAFWRTQLKRIATLDMDRSELRSRFISVDRLGESLDGLARSAGAELADIQSRVTDALQRCEASKALLVLDGIDTLLATQPDMDALQLSNLLLRLRTLSKIHSTVLTTMADLSRSSERQITPLELNNVVFLSQQAHMAHSIISTRELDTGSARDVSGIIRITSGGQGASLKELEKRYLVQRDGSVKIVE</sequence>
<evidence type="ECO:0000313" key="4">
    <source>
        <dbReference type="Proteomes" id="UP000503462"/>
    </source>
</evidence>
<organism evidence="3 4">
    <name type="scientific">Peltaster fructicola</name>
    <dbReference type="NCBI Taxonomy" id="286661"/>
    <lineage>
        <taxon>Eukaryota</taxon>
        <taxon>Fungi</taxon>
        <taxon>Dikarya</taxon>
        <taxon>Ascomycota</taxon>
        <taxon>Pezizomycotina</taxon>
        <taxon>Dothideomycetes</taxon>
        <taxon>Dothideomycetes incertae sedis</taxon>
        <taxon>Peltaster</taxon>
    </lineage>
</organism>
<reference evidence="3 4" key="1">
    <citation type="journal article" date="2016" name="Sci. Rep.">
        <title>Peltaster fructicola genome reveals evolution from an invasive phytopathogen to an ectophytic parasite.</title>
        <authorList>
            <person name="Xu C."/>
            <person name="Chen H."/>
            <person name="Gleason M.L."/>
            <person name="Xu J.R."/>
            <person name="Liu H."/>
            <person name="Zhang R."/>
            <person name="Sun G."/>
        </authorList>
    </citation>
    <scope>NUCLEOTIDE SEQUENCE [LARGE SCALE GENOMIC DNA]</scope>
    <source>
        <strain evidence="3 4">LNHT1506</strain>
    </source>
</reference>
<protein>
    <recommendedName>
        <fullName evidence="5">DNA recombination and repair protein Rad51-like C-terminal domain-containing protein</fullName>
    </recommendedName>
</protein>
<dbReference type="AlphaFoldDB" id="A0A6H0XXF4"/>
<dbReference type="InterPro" id="IPR018627">
    <property type="entry name" value="ELP6"/>
</dbReference>
<dbReference type="Proteomes" id="UP000503462">
    <property type="component" value="Chromosome 3"/>
</dbReference>
<name>A0A6H0XXF4_9PEZI</name>
<comment type="similarity">
    <text evidence="2">Belongs to the ELP6 family.</text>
</comment>
<dbReference type="Gene3D" id="3.40.50.300">
    <property type="entry name" value="P-loop containing nucleotide triphosphate hydrolases"/>
    <property type="match status" value="1"/>
</dbReference>